<dbReference type="EMBL" id="QKOE01000010">
    <property type="protein sequence ID" value="PZA15954.1"/>
    <property type="molecule type" value="Genomic_DNA"/>
</dbReference>
<organism evidence="1 2">
    <name type="scientific">Parazoarcus communis SWub3 = DSM 12120</name>
    <dbReference type="NCBI Taxonomy" id="1121029"/>
    <lineage>
        <taxon>Bacteria</taxon>
        <taxon>Pseudomonadati</taxon>
        <taxon>Pseudomonadota</taxon>
        <taxon>Betaproteobacteria</taxon>
        <taxon>Rhodocyclales</taxon>
        <taxon>Zoogloeaceae</taxon>
        <taxon>Parazoarcus</taxon>
    </lineage>
</organism>
<comment type="caution">
    <text evidence="1">The sequence shown here is derived from an EMBL/GenBank/DDBJ whole genome shotgun (WGS) entry which is preliminary data.</text>
</comment>
<proteinExistence type="predicted"/>
<name>A0A323UTV8_9RHOO</name>
<dbReference type="Proteomes" id="UP000248259">
    <property type="component" value="Unassembled WGS sequence"/>
</dbReference>
<sequence>MHTDSRSVYMAKVARIHSASAKIMSFCAILASTGCAQLLSKWNLSIPEKLVVQERKQVEGTSRKPIIVVRWPAILDKKAHDSIVNIQYAYVKQVTGNDLRGIVDYTQLPELLPYATTFYAADLYFAIRRAYPEAIVLLEPTLLQGASRNRIIDRPLADISIPIDLVADITVDQSATHSALVSGAFYFSLRGSPGLSTNCGVYVAMEYNFPKGEEVNSSRCTSFSAHDTPFSMWWSGTSYRSDKWLLKISDALPASTSYTLRYPLLSEANHGAFSATVPPYVAQDRPASPAEAQNAPLQPYIENFGKTIALAAQFIPVSRENGKALAEYTAYFDKQLSDALRTGATLTTAEEVNLKFIRRILDSELLVRAKHDEEVARQISAGDFGQAFRDVRLQMYAEYGKKMQRTWTSVVGAVALHGALLENSKTPTALVGAENATVDQFNSELAAQGRDYYKSIAPMIAELDSAAVDVGNRLVTIRTNDQAALRAALVNVYKTNSVAEKPHPLEDGKQKVKKK</sequence>
<dbReference type="AlphaFoldDB" id="A0A323UTV8"/>
<accession>A0A323UTV8</accession>
<protein>
    <submittedName>
        <fullName evidence="1">Uncharacterized protein</fullName>
    </submittedName>
</protein>
<gene>
    <name evidence="1" type="ORF">DNK49_14570</name>
</gene>
<evidence type="ECO:0000313" key="2">
    <source>
        <dbReference type="Proteomes" id="UP000248259"/>
    </source>
</evidence>
<keyword evidence="2" id="KW-1185">Reference proteome</keyword>
<evidence type="ECO:0000313" key="1">
    <source>
        <dbReference type="EMBL" id="PZA15954.1"/>
    </source>
</evidence>
<reference evidence="1 2" key="1">
    <citation type="submission" date="2018-06" db="EMBL/GenBank/DDBJ databases">
        <title>Azoarcus communis strain SWub3 genome.</title>
        <authorList>
            <person name="Zorraquino Salvo V."/>
            <person name="Toubiana D."/>
            <person name="Blumwald E."/>
        </authorList>
    </citation>
    <scope>NUCLEOTIDE SEQUENCE [LARGE SCALE GENOMIC DNA]</scope>
    <source>
        <strain evidence="1 2">SWub3</strain>
    </source>
</reference>
<dbReference type="PROSITE" id="PS51257">
    <property type="entry name" value="PROKAR_LIPOPROTEIN"/>
    <property type="match status" value="1"/>
</dbReference>